<dbReference type="GO" id="GO:0046872">
    <property type="term" value="F:metal ion binding"/>
    <property type="evidence" value="ECO:0007669"/>
    <property type="project" value="UniProtKB-KW"/>
</dbReference>
<evidence type="ECO:0000256" key="1">
    <source>
        <dbReference type="ARBA" id="ARBA00022485"/>
    </source>
</evidence>
<dbReference type="PANTHER" id="PTHR43177">
    <property type="entry name" value="PROTEIN NRFC"/>
    <property type="match status" value="1"/>
</dbReference>
<dbReference type="GO" id="GO:0051539">
    <property type="term" value="F:4 iron, 4 sulfur cluster binding"/>
    <property type="evidence" value="ECO:0007669"/>
    <property type="project" value="UniProtKB-KW"/>
</dbReference>
<reference evidence="6" key="1">
    <citation type="submission" date="2016-10" db="EMBL/GenBank/DDBJ databases">
        <title>Sequence of Gallionella enrichment culture.</title>
        <authorList>
            <person name="Poehlein A."/>
            <person name="Muehling M."/>
            <person name="Daniel R."/>
        </authorList>
    </citation>
    <scope>NUCLEOTIDE SEQUENCE</scope>
</reference>
<dbReference type="PROSITE" id="PS51379">
    <property type="entry name" value="4FE4S_FER_2"/>
    <property type="match status" value="3"/>
</dbReference>
<dbReference type="SUPFAM" id="SSF54862">
    <property type="entry name" value="4Fe-4S ferredoxins"/>
    <property type="match status" value="1"/>
</dbReference>
<feature type="domain" description="4Fe-4S ferredoxin-type" evidence="5">
    <location>
        <begin position="82"/>
        <end position="111"/>
    </location>
</feature>
<keyword evidence="2" id="KW-0479">Metal-binding</keyword>
<keyword evidence="1" id="KW-0004">4Fe-4S</keyword>
<evidence type="ECO:0000259" key="5">
    <source>
        <dbReference type="PROSITE" id="PS51379"/>
    </source>
</evidence>
<evidence type="ECO:0000256" key="4">
    <source>
        <dbReference type="ARBA" id="ARBA00023014"/>
    </source>
</evidence>
<dbReference type="InterPro" id="IPR017896">
    <property type="entry name" value="4Fe4S_Fe-S-bd"/>
</dbReference>
<dbReference type="EMBL" id="MLJW01000052">
    <property type="protein sequence ID" value="OIR05202.1"/>
    <property type="molecule type" value="Genomic_DNA"/>
</dbReference>
<feature type="domain" description="4Fe-4S ferredoxin-type" evidence="5">
    <location>
        <begin position="4"/>
        <end position="33"/>
    </location>
</feature>
<keyword evidence="3" id="KW-0408">Iron</keyword>
<protein>
    <submittedName>
        <fullName evidence="6">Tetrathionate reductase subunit B</fullName>
    </submittedName>
</protein>
<dbReference type="InterPro" id="IPR017900">
    <property type="entry name" value="4Fe4S_Fe_S_CS"/>
</dbReference>
<keyword evidence="4" id="KW-0411">Iron-sulfur</keyword>
<organism evidence="6">
    <name type="scientific">mine drainage metagenome</name>
    <dbReference type="NCBI Taxonomy" id="410659"/>
    <lineage>
        <taxon>unclassified sequences</taxon>
        <taxon>metagenomes</taxon>
        <taxon>ecological metagenomes</taxon>
    </lineage>
</organism>
<dbReference type="AlphaFoldDB" id="A0A1J5SAI6"/>
<feature type="domain" description="4Fe-4S ferredoxin-type" evidence="5">
    <location>
        <begin position="49"/>
        <end position="80"/>
    </location>
</feature>
<comment type="caution">
    <text evidence="6">The sequence shown here is derived from an EMBL/GenBank/DDBJ whole genome shotgun (WGS) entry which is preliminary data.</text>
</comment>
<sequence length="179" mass="19783">MSRYVMVIDTHKCVGCKDCVVACKTENSVPEGYCRDWVTEEARGGFPTINLELRSERCNHCDNPPCVHCCPTGASHVHEPGGVVLVTHEKCIGCKACLGACPYDARFINPEGYADKCTFCIHRVEKGLDPACVSVCPTHCMTFGDIDDPLSRVNQLLASRRYHTLLPEAGTKPKIYYLT</sequence>
<dbReference type="CDD" id="cd10551">
    <property type="entry name" value="PsrB"/>
    <property type="match status" value="1"/>
</dbReference>
<accession>A0A1J5SAI6</accession>
<gene>
    <name evidence="6" type="primary">ttrB_13</name>
    <name evidence="6" type="ORF">GALL_127600</name>
</gene>
<dbReference type="Gene3D" id="3.30.70.20">
    <property type="match status" value="2"/>
</dbReference>
<proteinExistence type="predicted"/>
<dbReference type="PANTHER" id="PTHR43177:SF3">
    <property type="entry name" value="PROTEIN NRFC HOMOLOG"/>
    <property type="match status" value="1"/>
</dbReference>
<dbReference type="PROSITE" id="PS00198">
    <property type="entry name" value="4FE4S_FER_1"/>
    <property type="match status" value="1"/>
</dbReference>
<dbReference type="Pfam" id="PF13247">
    <property type="entry name" value="Fer4_11"/>
    <property type="match status" value="1"/>
</dbReference>
<evidence type="ECO:0000256" key="3">
    <source>
        <dbReference type="ARBA" id="ARBA00023004"/>
    </source>
</evidence>
<evidence type="ECO:0000313" key="6">
    <source>
        <dbReference type="EMBL" id="OIR05202.1"/>
    </source>
</evidence>
<evidence type="ECO:0000256" key="2">
    <source>
        <dbReference type="ARBA" id="ARBA00022723"/>
    </source>
</evidence>
<name>A0A1J5SAI6_9ZZZZ</name>
<dbReference type="InterPro" id="IPR050954">
    <property type="entry name" value="ET_IronSulfur_Cluster-Binding"/>
</dbReference>